<protein>
    <submittedName>
        <fullName evidence="2">Uncharacterized protein</fullName>
    </submittedName>
</protein>
<name>A0A2H0BUT0_9BACT</name>
<gene>
    <name evidence="2" type="ORF">COW99_04000</name>
</gene>
<sequence length="202" mass="23079">MSKEKRVYLVFLFIIVVVVIAALLIRRQATTNEDITPILETIKTSTREAVLFEDEAGFSFKYYNDLTVADITPDDDEHYSLLSVIDKDKKQLIQIKLIDTKYKKLNDWLKSWEKEASVTAKLSGTTALGNIAASNYTTENQLFTAAIDHDVLYLIETMNQEPETRKLFELIIQSFKLDLPESRSPESGTIDTTIYEAEEVIE</sequence>
<keyword evidence="1" id="KW-0472">Membrane</keyword>
<dbReference type="AlphaFoldDB" id="A0A2H0BUT0"/>
<dbReference type="Proteomes" id="UP000231246">
    <property type="component" value="Unassembled WGS sequence"/>
</dbReference>
<comment type="caution">
    <text evidence="2">The sequence shown here is derived from an EMBL/GenBank/DDBJ whole genome shotgun (WGS) entry which is preliminary data.</text>
</comment>
<reference evidence="2 3" key="1">
    <citation type="submission" date="2017-09" db="EMBL/GenBank/DDBJ databases">
        <title>Depth-based differentiation of microbial function through sediment-hosted aquifers and enrichment of novel symbionts in the deep terrestrial subsurface.</title>
        <authorList>
            <person name="Probst A.J."/>
            <person name="Ladd B."/>
            <person name="Jarett J.K."/>
            <person name="Geller-Mcgrath D.E."/>
            <person name="Sieber C.M."/>
            <person name="Emerson J.B."/>
            <person name="Anantharaman K."/>
            <person name="Thomas B.C."/>
            <person name="Malmstrom R."/>
            <person name="Stieglmeier M."/>
            <person name="Klingl A."/>
            <person name="Woyke T."/>
            <person name="Ryan C.M."/>
            <person name="Banfield J.F."/>
        </authorList>
    </citation>
    <scope>NUCLEOTIDE SEQUENCE [LARGE SCALE GENOMIC DNA]</scope>
    <source>
        <strain evidence="2">CG22_combo_CG10-13_8_21_14_all_38_20</strain>
    </source>
</reference>
<dbReference type="EMBL" id="PCTA01000026">
    <property type="protein sequence ID" value="PIP61437.1"/>
    <property type="molecule type" value="Genomic_DNA"/>
</dbReference>
<keyword evidence="1" id="KW-0812">Transmembrane</keyword>
<proteinExistence type="predicted"/>
<evidence type="ECO:0000256" key="1">
    <source>
        <dbReference type="SAM" id="Phobius"/>
    </source>
</evidence>
<accession>A0A2H0BUT0</accession>
<keyword evidence="1" id="KW-1133">Transmembrane helix</keyword>
<evidence type="ECO:0000313" key="2">
    <source>
        <dbReference type="EMBL" id="PIP61437.1"/>
    </source>
</evidence>
<organism evidence="2 3">
    <name type="scientific">Candidatus Roizmanbacteria bacterium CG22_combo_CG10-13_8_21_14_all_38_20</name>
    <dbReference type="NCBI Taxonomy" id="1974862"/>
    <lineage>
        <taxon>Bacteria</taxon>
        <taxon>Candidatus Roizmaniibacteriota</taxon>
    </lineage>
</organism>
<evidence type="ECO:0000313" key="3">
    <source>
        <dbReference type="Proteomes" id="UP000231246"/>
    </source>
</evidence>
<feature type="transmembrane region" description="Helical" evidence="1">
    <location>
        <begin position="7"/>
        <end position="25"/>
    </location>
</feature>